<dbReference type="SUPFAM" id="SSF52833">
    <property type="entry name" value="Thioredoxin-like"/>
    <property type="match status" value="1"/>
</dbReference>
<feature type="active site" description="Cysteine sulfenic acid (-SOH) intermediate; for peroxidase activity" evidence="11">
    <location>
        <position position="47"/>
    </location>
</feature>
<evidence type="ECO:0000256" key="8">
    <source>
        <dbReference type="ARBA" id="ARBA00032824"/>
    </source>
</evidence>
<dbReference type="Gene3D" id="3.40.30.10">
    <property type="entry name" value="Glutaredoxin"/>
    <property type="match status" value="1"/>
</dbReference>
<sequence length="156" mass="16977">MVSGVVSVGEQAPDFEAESTGGVFRLSSLRGRRVVLFFFPKAFTPGCSRELSEFSELYEEFKRLGAEVVGVSADKVNTLRKFAKRYNAAFNLVSDPSLEVAGKYGVVGRSGKTAERVTFVIDEQGVVRAVLRDLPRAEDHPHAALEALKSLAGQQP</sequence>
<dbReference type="Proteomes" id="UP000000641">
    <property type="component" value="Chromosome"/>
</dbReference>
<dbReference type="EC" id="1.11.1.24" evidence="2"/>
<keyword evidence="3" id="KW-0575">Peroxidase</keyword>
<dbReference type="InterPro" id="IPR036249">
    <property type="entry name" value="Thioredoxin-like_sf"/>
</dbReference>
<dbReference type="CDD" id="cd03017">
    <property type="entry name" value="PRX_BCP"/>
    <property type="match status" value="1"/>
</dbReference>
<evidence type="ECO:0000313" key="14">
    <source>
        <dbReference type="Proteomes" id="UP000000641"/>
    </source>
</evidence>
<dbReference type="KEGG" id="tpe:Tpen_1430"/>
<feature type="domain" description="Thioredoxin" evidence="12">
    <location>
        <begin position="6"/>
        <end position="153"/>
    </location>
</feature>
<dbReference type="RefSeq" id="WP_011753092.1">
    <property type="nucleotide sequence ID" value="NC_008698.1"/>
</dbReference>
<evidence type="ECO:0000256" key="4">
    <source>
        <dbReference type="ARBA" id="ARBA00022862"/>
    </source>
</evidence>
<gene>
    <name evidence="13" type="ordered locus">Tpen_1430</name>
</gene>
<dbReference type="EMBL" id="CP000505">
    <property type="protein sequence ID" value="ABL78827.1"/>
    <property type="molecule type" value="Genomic_DNA"/>
</dbReference>
<organism evidence="13 14">
    <name type="scientific">Thermofilum pendens (strain DSM 2475 / Hrk 5)</name>
    <dbReference type="NCBI Taxonomy" id="368408"/>
    <lineage>
        <taxon>Archaea</taxon>
        <taxon>Thermoproteota</taxon>
        <taxon>Thermoprotei</taxon>
        <taxon>Thermofilales</taxon>
        <taxon>Thermofilaceae</taxon>
        <taxon>Thermofilum</taxon>
    </lineage>
</organism>
<dbReference type="PIRSF" id="PIRSF000239">
    <property type="entry name" value="AHPC"/>
    <property type="match status" value="1"/>
</dbReference>
<evidence type="ECO:0000256" key="7">
    <source>
        <dbReference type="ARBA" id="ARBA00023284"/>
    </source>
</evidence>
<reference evidence="14" key="1">
    <citation type="journal article" date="2008" name="J. Bacteriol.">
        <title>Genome sequence of Thermofilum pendens reveals an exceptional loss of biosynthetic pathways without genome reduction.</title>
        <authorList>
            <person name="Anderson I."/>
            <person name="Rodriguez J."/>
            <person name="Susanti D."/>
            <person name="Porat I."/>
            <person name="Reich C."/>
            <person name="Ulrich L.E."/>
            <person name="Elkins J.G."/>
            <person name="Mavromatis K."/>
            <person name="Lykidis A."/>
            <person name="Kim E."/>
            <person name="Thompson L.S."/>
            <person name="Nolan M."/>
            <person name="Land M."/>
            <person name="Copeland A."/>
            <person name="Lapidus A."/>
            <person name="Lucas S."/>
            <person name="Detter C."/>
            <person name="Zhulin I.B."/>
            <person name="Olsen G.J."/>
            <person name="Whitman W."/>
            <person name="Mukhopadhyay B."/>
            <person name="Bristow J."/>
            <person name="Kyrpides N."/>
        </authorList>
    </citation>
    <scope>NUCLEOTIDE SEQUENCE [LARGE SCALE GENOMIC DNA]</scope>
    <source>
        <strain evidence="14">DSM 2475 / Hrk 5</strain>
    </source>
</reference>
<dbReference type="PANTHER" id="PTHR42801:SF4">
    <property type="entry name" value="AHPC_TSA FAMILY PROTEIN"/>
    <property type="match status" value="1"/>
</dbReference>
<protein>
    <recommendedName>
        <fullName evidence="2">thioredoxin-dependent peroxiredoxin</fullName>
        <ecNumber evidence="2">1.11.1.24</ecNumber>
    </recommendedName>
    <alternativeName>
        <fullName evidence="8">Thioredoxin peroxidase</fullName>
    </alternativeName>
</protein>
<evidence type="ECO:0000313" key="13">
    <source>
        <dbReference type="EMBL" id="ABL78827.1"/>
    </source>
</evidence>
<dbReference type="PROSITE" id="PS51352">
    <property type="entry name" value="THIOREDOXIN_2"/>
    <property type="match status" value="1"/>
</dbReference>
<accession>A1S047</accession>
<keyword evidence="5" id="KW-0560">Oxidoreductase</keyword>
<dbReference type="HOGENOM" id="CLU_042529_14_2_2"/>
<keyword evidence="4" id="KW-0049">Antioxidant</keyword>
<evidence type="ECO:0000256" key="5">
    <source>
        <dbReference type="ARBA" id="ARBA00023002"/>
    </source>
</evidence>
<dbReference type="PANTHER" id="PTHR42801">
    <property type="entry name" value="THIOREDOXIN-DEPENDENT PEROXIDE REDUCTASE"/>
    <property type="match status" value="1"/>
</dbReference>
<comment type="catalytic activity">
    <reaction evidence="10">
        <text>a hydroperoxide + [thioredoxin]-dithiol = an alcohol + [thioredoxin]-disulfide + H2O</text>
        <dbReference type="Rhea" id="RHEA:62620"/>
        <dbReference type="Rhea" id="RHEA-COMP:10698"/>
        <dbReference type="Rhea" id="RHEA-COMP:10700"/>
        <dbReference type="ChEBI" id="CHEBI:15377"/>
        <dbReference type="ChEBI" id="CHEBI:29950"/>
        <dbReference type="ChEBI" id="CHEBI:30879"/>
        <dbReference type="ChEBI" id="CHEBI:35924"/>
        <dbReference type="ChEBI" id="CHEBI:50058"/>
        <dbReference type="EC" id="1.11.1.24"/>
    </reaction>
</comment>
<evidence type="ECO:0000256" key="2">
    <source>
        <dbReference type="ARBA" id="ARBA00013017"/>
    </source>
</evidence>
<dbReference type="GO" id="GO:0045454">
    <property type="term" value="P:cell redox homeostasis"/>
    <property type="evidence" value="ECO:0007669"/>
    <property type="project" value="TreeGrafter"/>
</dbReference>
<proteinExistence type="inferred from homology"/>
<dbReference type="GeneID" id="4600727"/>
<keyword evidence="14" id="KW-1185">Reference proteome</keyword>
<dbReference type="GO" id="GO:0034599">
    <property type="term" value="P:cellular response to oxidative stress"/>
    <property type="evidence" value="ECO:0007669"/>
    <property type="project" value="TreeGrafter"/>
</dbReference>
<dbReference type="Pfam" id="PF00578">
    <property type="entry name" value="AhpC-TSA"/>
    <property type="match status" value="1"/>
</dbReference>
<dbReference type="InterPro" id="IPR050924">
    <property type="entry name" value="Peroxiredoxin_BCP/PrxQ"/>
</dbReference>
<evidence type="ECO:0000256" key="10">
    <source>
        <dbReference type="ARBA" id="ARBA00049091"/>
    </source>
</evidence>
<evidence type="ECO:0000256" key="3">
    <source>
        <dbReference type="ARBA" id="ARBA00022559"/>
    </source>
</evidence>
<dbReference type="eggNOG" id="arCOG00310">
    <property type="taxonomic scope" value="Archaea"/>
</dbReference>
<dbReference type="GO" id="GO:0005737">
    <property type="term" value="C:cytoplasm"/>
    <property type="evidence" value="ECO:0007669"/>
    <property type="project" value="TreeGrafter"/>
</dbReference>
<dbReference type="InterPro" id="IPR013766">
    <property type="entry name" value="Thioredoxin_domain"/>
</dbReference>
<comment type="similarity">
    <text evidence="9">Belongs to the peroxiredoxin family. BCP/PrxQ subfamily.</text>
</comment>
<name>A1S047_THEPD</name>
<dbReference type="EnsemblBacteria" id="ABL78827">
    <property type="protein sequence ID" value="ABL78827"/>
    <property type="gene ID" value="Tpen_1430"/>
</dbReference>
<evidence type="ECO:0000256" key="1">
    <source>
        <dbReference type="ARBA" id="ARBA00011245"/>
    </source>
</evidence>
<keyword evidence="6" id="KW-1015">Disulfide bond</keyword>
<evidence type="ECO:0000256" key="9">
    <source>
        <dbReference type="ARBA" id="ARBA00038489"/>
    </source>
</evidence>
<evidence type="ECO:0000256" key="11">
    <source>
        <dbReference type="PIRSR" id="PIRSR000239-1"/>
    </source>
</evidence>
<dbReference type="AlphaFoldDB" id="A1S047"/>
<keyword evidence="7" id="KW-0676">Redox-active center</keyword>
<dbReference type="InterPro" id="IPR000866">
    <property type="entry name" value="AhpC/TSA"/>
</dbReference>
<evidence type="ECO:0000256" key="6">
    <source>
        <dbReference type="ARBA" id="ARBA00023157"/>
    </source>
</evidence>
<evidence type="ECO:0000259" key="12">
    <source>
        <dbReference type="PROSITE" id="PS51352"/>
    </source>
</evidence>
<dbReference type="STRING" id="368408.Tpen_1430"/>
<comment type="subunit">
    <text evidence="1">Monomer.</text>
</comment>
<dbReference type="InterPro" id="IPR024706">
    <property type="entry name" value="Peroxiredoxin_AhpC-typ"/>
</dbReference>
<dbReference type="GO" id="GO:0008379">
    <property type="term" value="F:thioredoxin peroxidase activity"/>
    <property type="evidence" value="ECO:0007669"/>
    <property type="project" value="TreeGrafter"/>
</dbReference>